<dbReference type="EMBL" id="JAHOEP010000024">
    <property type="protein sequence ID" value="MBV3408645.1"/>
    <property type="molecule type" value="Genomic_DNA"/>
</dbReference>
<gene>
    <name evidence="1" type="ORF">KSW80_09585</name>
</gene>
<evidence type="ECO:0000313" key="2">
    <source>
        <dbReference type="Proteomes" id="UP001196316"/>
    </source>
</evidence>
<accession>A0AAW4NB17</accession>
<evidence type="ECO:0000313" key="1">
    <source>
        <dbReference type="EMBL" id="MBV3408645.1"/>
    </source>
</evidence>
<organism evidence="1 2">
    <name type="scientific">Segatella copri</name>
    <dbReference type="NCBI Taxonomy" id="165179"/>
    <lineage>
        <taxon>Bacteria</taxon>
        <taxon>Pseudomonadati</taxon>
        <taxon>Bacteroidota</taxon>
        <taxon>Bacteroidia</taxon>
        <taxon>Bacteroidales</taxon>
        <taxon>Prevotellaceae</taxon>
        <taxon>Segatella</taxon>
    </lineage>
</organism>
<dbReference type="Proteomes" id="UP001196316">
    <property type="component" value="Unassembled WGS sequence"/>
</dbReference>
<comment type="caution">
    <text evidence="1">The sequence shown here is derived from an EMBL/GenBank/DDBJ whole genome shotgun (WGS) entry which is preliminary data.</text>
</comment>
<proteinExistence type="predicted"/>
<dbReference type="AlphaFoldDB" id="A0AAW4NB17"/>
<protein>
    <submittedName>
        <fullName evidence="1">Uncharacterized protein</fullName>
    </submittedName>
</protein>
<reference evidence="1" key="1">
    <citation type="submission" date="2021-06" db="EMBL/GenBank/DDBJ databases">
        <title>Collection of gut derived symbiotic bacterial strains cultured from healthy donors.</title>
        <authorList>
            <person name="Lin H."/>
            <person name="Littmann E."/>
            <person name="Pamer E.G."/>
        </authorList>
    </citation>
    <scope>NUCLEOTIDE SEQUENCE</scope>
    <source>
        <strain evidence="1">MSK.21.60</strain>
    </source>
</reference>
<name>A0AAW4NB17_9BACT</name>
<sequence>MENEKLVLNFAEGTNKAELIIREGAAVKQLEPKAPVKTDITGVIGVVQEYLKKRINTGQFKQERSYIIVNRDKITIKLVINEDDEYTRGTVMSKLSVNPKFLEFGINEGSKVWTPEQLGLFLKMNRAFFVDKNENLLLVSKLMHYEATINQQASQGVDANGSRTNSFSQVVESNLPPSFKIRIPIFKGHPAEDLEIETFAQVNGREVHFILLSPGANESLEAIRDKAIDEELEEIKEIAPNIAILEE</sequence>
<dbReference type="RefSeq" id="WP_217326679.1">
    <property type="nucleotide sequence ID" value="NZ_JAHOEK010000023.1"/>
</dbReference>